<proteinExistence type="predicted"/>
<feature type="transmembrane region" description="Helical" evidence="1">
    <location>
        <begin position="48"/>
        <end position="65"/>
    </location>
</feature>
<keyword evidence="1" id="KW-0812">Transmembrane</keyword>
<evidence type="ECO:0000313" key="3">
    <source>
        <dbReference type="Proteomes" id="UP000827092"/>
    </source>
</evidence>
<reference evidence="2 3" key="1">
    <citation type="journal article" date="2022" name="Nat. Ecol. Evol.">
        <title>A masculinizing supergene underlies an exaggerated male reproductive morph in a spider.</title>
        <authorList>
            <person name="Hendrickx F."/>
            <person name="De Corte Z."/>
            <person name="Sonet G."/>
            <person name="Van Belleghem S.M."/>
            <person name="Kostlbacher S."/>
            <person name="Vangestel C."/>
        </authorList>
    </citation>
    <scope>NUCLEOTIDE SEQUENCE [LARGE SCALE GENOMIC DNA]</scope>
    <source>
        <strain evidence="2">W744_W776</strain>
    </source>
</reference>
<gene>
    <name evidence="2" type="ORF">JTE90_001365</name>
</gene>
<keyword evidence="1" id="KW-1133">Transmembrane helix</keyword>
<keyword evidence="1" id="KW-0472">Membrane</keyword>
<dbReference type="EMBL" id="JAFNEN010000089">
    <property type="protein sequence ID" value="KAG8195345.1"/>
    <property type="molecule type" value="Genomic_DNA"/>
</dbReference>
<name>A0AAV6VEW0_9ARAC</name>
<dbReference type="AlphaFoldDB" id="A0AAV6VEW0"/>
<feature type="transmembrane region" description="Helical" evidence="1">
    <location>
        <begin position="12"/>
        <end position="36"/>
    </location>
</feature>
<evidence type="ECO:0000256" key="1">
    <source>
        <dbReference type="SAM" id="Phobius"/>
    </source>
</evidence>
<sequence length="131" mass="14846">MFLPECDDKLCLFLGYHCISFGSFLGYRFGFLICVGKKMDFSTTFSRFAILYLTIVTFCFSPTHSHHYGGGGNSGLETLLAAGILAKLLSHKHHHGHHQHIPIHIPYPVHHGGHDHHEVHHDHHGHHHHGR</sequence>
<protein>
    <submittedName>
        <fullName evidence="2">Uncharacterized protein</fullName>
    </submittedName>
</protein>
<dbReference type="Proteomes" id="UP000827092">
    <property type="component" value="Unassembled WGS sequence"/>
</dbReference>
<accession>A0AAV6VEW0</accession>
<organism evidence="2 3">
    <name type="scientific">Oedothorax gibbosus</name>
    <dbReference type="NCBI Taxonomy" id="931172"/>
    <lineage>
        <taxon>Eukaryota</taxon>
        <taxon>Metazoa</taxon>
        <taxon>Ecdysozoa</taxon>
        <taxon>Arthropoda</taxon>
        <taxon>Chelicerata</taxon>
        <taxon>Arachnida</taxon>
        <taxon>Araneae</taxon>
        <taxon>Araneomorphae</taxon>
        <taxon>Entelegynae</taxon>
        <taxon>Araneoidea</taxon>
        <taxon>Linyphiidae</taxon>
        <taxon>Erigoninae</taxon>
        <taxon>Oedothorax</taxon>
    </lineage>
</organism>
<comment type="caution">
    <text evidence="2">The sequence shown here is derived from an EMBL/GenBank/DDBJ whole genome shotgun (WGS) entry which is preliminary data.</text>
</comment>
<keyword evidence="3" id="KW-1185">Reference proteome</keyword>
<evidence type="ECO:0000313" key="2">
    <source>
        <dbReference type="EMBL" id="KAG8195345.1"/>
    </source>
</evidence>